<keyword evidence="14" id="KW-0969">Cilium</keyword>
<organism evidence="26 27">
    <name type="scientific">Dimorphilus gyrociliatus</name>
    <dbReference type="NCBI Taxonomy" id="2664684"/>
    <lineage>
        <taxon>Eukaryota</taxon>
        <taxon>Metazoa</taxon>
        <taxon>Spiralia</taxon>
        <taxon>Lophotrochozoa</taxon>
        <taxon>Annelida</taxon>
        <taxon>Polychaeta</taxon>
        <taxon>Polychaeta incertae sedis</taxon>
        <taxon>Dinophilidae</taxon>
        <taxon>Dimorphilus</taxon>
    </lineage>
</organism>
<keyword evidence="13 23" id="KW-0067">ATP-binding</keyword>
<dbReference type="SMART" id="SM00220">
    <property type="entry name" value="S_TKc"/>
    <property type="match status" value="1"/>
</dbReference>
<evidence type="ECO:0000313" key="26">
    <source>
        <dbReference type="EMBL" id="CAD5125589.1"/>
    </source>
</evidence>
<gene>
    <name evidence="26" type="ORF">DGYR_LOCUS12939</name>
</gene>
<keyword evidence="12" id="KW-0418">Kinase</keyword>
<dbReference type="OrthoDB" id="63265at2759"/>
<keyword evidence="8 24" id="KW-0723">Serine/threonine-protein kinase</keyword>
<keyword evidence="11 23" id="KW-0547">Nucleotide-binding</keyword>
<evidence type="ECO:0000256" key="13">
    <source>
        <dbReference type="ARBA" id="ARBA00022840"/>
    </source>
</evidence>
<keyword evidence="7" id="KW-0963">Cytoplasm</keyword>
<dbReference type="AlphaFoldDB" id="A0A7I8WBY1"/>
<dbReference type="GO" id="GO:0051301">
    <property type="term" value="P:cell division"/>
    <property type="evidence" value="ECO:0007669"/>
    <property type="project" value="UniProtKB-KW"/>
</dbReference>
<comment type="catalytic activity">
    <reaction evidence="22">
        <text>L-seryl-[protein] + ATP = O-phospho-L-seryl-[protein] + ADP + H(+)</text>
        <dbReference type="Rhea" id="RHEA:17989"/>
        <dbReference type="Rhea" id="RHEA-COMP:9863"/>
        <dbReference type="Rhea" id="RHEA-COMP:11604"/>
        <dbReference type="ChEBI" id="CHEBI:15378"/>
        <dbReference type="ChEBI" id="CHEBI:29999"/>
        <dbReference type="ChEBI" id="CHEBI:30616"/>
        <dbReference type="ChEBI" id="CHEBI:83421"/>
        <dbReference type="ChEBI" id="CHEBI:456216"/>
        <dbReference type="EC" id="2.7.11.22"/>
    </reaction>
</comment>
<dbReference type="GO" id="GO:0005524">
    <property type="term" value="F:ATP binding"/>
    <property type="evidence" value="ECO:0007669"/>
    <property type="project" value="UniProtKB-UniRule"/>
</dbReference>
<evidence type="ECO:0000256" key="8">
    <source>
        <dbReference type="ARBA" id="ARBA00022527"/>
    </source>
</evidence>
<evidence type="ECO:0000256" key="11">
    <source>
        <dbReference type="ARBA" id="ARBA00022741"/>
    </source>
</evidence>
<evidence type="ECO:0000256" key="2">
    <source>
        <dbReference type="ARBA" id="ARBA00004138"/>
    </source>
</evidence>
<keyword evidence="27" id="KW-1185">Reference proteome</keyword>
<evidence type="ECO:0000256" key="18">
    <source>
        <dbReference type="ARBA" id="ARBA00035711"/>
    </source>
</evidence>
<dbReference type="PANTHER" id="PTHR24056">
    <property type="entry name" value="CELL DIVISION PROTEIN KINASE"/>
    <property type="match status" value="1"/>
</dbReference>
<evidence type="ECO:0000256" key="23">
    <source>
        <dbReference type="PROSITE-ProRule" id="PRU10141"/>
    </source>
</evidence>
<dbReference type="Pfam" id="PF00069">
    <property type="entry name" value="Pkinase"/>
    <property type="match status" value="1"/>
</dbReference>
<evidence type="ECO:0000256" key="16">
    <source>
        <dbReference type="ARBA" id="ARBA00023273"/>
    </source>
</evidence>
<evidence type="ECO:0000313" key="27">
    <source>
        <dbReference type="Proteomes" id="UP000549394"/>
    </source>
</evidence>
<feature type="domain" description="Protein kinase" evidence="25">
    <location>
        <begin position="4"/>
        <end position="287"/>
    </location>
</feature>
<evidence type="ECO:0000256" key="15">
    <source>
        <dbReference type="ARBA" id="ARBA00023242"/>
    </source>
</evidence>
<dbReference type="FunFam" id="3.30.200.20:FF:000211">
    <property type="entry name" value="Putative cyclin-dependent kinase 20"/>
    <property type="match status" value="1"/>
</dbReference>
<feature type="binding site" evidence="23">
    <location>
        <position position="34"/>
    </location>
    <ligand>
        <name>ATP</name>
        <dbReference type="ChEBI" id="CHEBI:30616"/>
    </ligand>
</feature>
<dbReference type="PANTHER" id="PTHR24056:SF171">
    <property type="entry name" value="CYCLIN-DEPENDENT KINASE 20"/>
    <property type="match status" value="1"/>
</dbReference>
<reference evidence="26 27" key="1">
    <citation type="submission" date="2020-08" db="EMBL/GenBank/DDBJ databases">
        <authorList>
            <person name="Hejnol A."/>
        </authorList>
    </citation>
    <scope>NUCLEOTIDE SEQUENCE [LARGE SCALE GENOMIC DNA]</scope>
</reference>
<evidence type="ECO:0000256" key="19">
    <source>
        <dbReference type="ARBA" id="ARBA00035720"/>
    </source>
</evidence>
<dbReference type="EMBL" id="CAJFCJ010000028">
    <property type="protein sequence ID" value="CAD5125589.1"/>
    <property type="molecule type" value="Genomic_DNA"/>
</dbReference>
<dbReference type="Gene3D" id="1.10.510.10">
    <property type="entry name" value="Transferase(Phosphotransferase) domain 1"/>
    <property type="match status" value="1"/>
</dbReference>
<evidence type="ECO:0000256" key="20">
    <source>
        <dbReference type="ARBA" id="ARBA00035723"/>
    </source>
</evidence>
<dbReference type="CDD" id="cd07832">
    <property type="entry name" value="STKc_CCRK"/>
    <property type="match status" value="1"/>
</dbReference>
<dbReference type="InterPro" id="IPR017441">
    <property type="entry name" value="Protein_kinase_ATP_BS"/>
</dbReference>
<sequence>MDQYTILENIGEGAHGLVYKAKHIESGEVVAIKKVSLPKLDSGIPNTALREIKTLQEIEENDYVVKLRDVFPHSTSLVLVFDYMLSDLSEVIRNTERPLTESQIKSYILMLLKGVAFCHENNIMHRDLKPANLLISETGHLKLADFGLARLFRNDGRLYSHQVATRWYRAPELLYGAKNYDEGVDLWAVGCIFGELLNNSPLFPLETDIPQLCRVTQVLGTPSESNWPGVTELPDYHKISFEPQAPIPLEEIVPDASPLAVDLLKKFLVYSSKRRISAKEALLHPYFFTEPLPAHHSELPIPPRSSKKLRHMHQARDYDIEYSLEKSLIDPKKLSEFSLQES</sequence>
<dbReference type="InterPro" id="IPR008271">
    <property type="entry name" value="Ser/Thr_kinase_AS"/>
</dbReference>
<keyword evidence="16" id="KW-0966">Cell projection</keyword>
<dbReference type="Gene3D" id="3.30.200.20">
    <property type="entry name" value="Phosphorylase Kinase, domain 1"/>
    <property type="match status" value="1"/>
</dbReference>
<dbReference type="InterPro" id="IPR011009">
    <property type="entry name" value="Kinase-like_dom_sf"/>
</dbReference>
<keyword evidence="15" id="KW-0539">Nucleus</keyword>
<evidence type="ECO:0000256" key="3">
    <source>
        <dbReference type="ARBA" id="ARBA00004496"/>
    </source>
</evidence>
<dbReference type="InterPro" id="IPR048002">
    <property type="entry name" value="CDK20-like_STKc"/>
</dbReference>
<dbReference type="InterPro" id="IPR000719">
    <property type="entry name" value="Prot_kinase_dom"/>
</dbReference>
<evidence type="ECO:0000256" key="1">
    <source>
        <dbReference type="ARBA" id="ARBA00004123"/>
    </source>
</evidence>
<keyword evidence="6" id="KW-0217">Developmental protein</keyword>
<name>A0A7I8WBY1_9ANNE</name>
<keyword evidence="9" id="KW-0132">Cell division</keyword>
<comment type="similarity">
    <text evidence="4">Belongs to the protein kinase superfamily. CMGC Ser/Thr protein kinase family. CDC2/CDKX subfamily.</text>
</comment>
<dbReference type="PROSITE" id="PS00108">
    <property type="entry name" value="PROTEIN_KINASE_ST"/>
    <property type="match status" value="1"/>
</dbReference>
<dbReference type="GO" id="GO:0005737">
    <property type="term" value="C:cytoplasm"/>
    <property type="evidence" value="ECO:0007669"/>
    <property type="project" value="UniProtKB-SubCell"/>
</dbReference>
<evidence type="ECO:0000259" key="25">
    <source>
        <dbReference type="PROSITE" id="PS50011"/>
    </source>
</evidence>
<evidence type="ECO:0000256" key="7">
    <source>
        <dbReference type="ARBA" id="ARBA00022490"/>
    </source>
</evidence>
<comment type="subcellular location">
    <subcellularLocation>
        <location evidence="2">Cell projection</location>
        <location evidence="2">Cilium</location>
    </subcellularLocation>
    <subcellularLocation>
        <location evidence="3">Cytoplasm</location>
    </subcellularLocation>
    <subcellularLocation>
        <location evidence="1">Nucleus</location>
    </subcellularLocation>
</comment>
<evidence type="ECO:0000256" key="4">
    <source>
        <dbReference type="ARBA" id="ARBA00006485"/>
    </source>
</evidence>
<evidence type="ECO:0000256" key="9">
    <source>
        <dbReference type="ARBA" id="ARBA00022618"/>
    </source>
</evidence>
<proteinExistence type="inferred from homology"/>
<keyword evidence="17" id="KW-0131">Cell cycle</keyword>
<dbReference type="EC" id="2.7.11.22" evidence="5"/>
<dbReference type="PROSITE" id="PS50011">
    <property type="entry name" value="PROTEIN_KINASE_DOM"/>
    <property type="match status" value="1"/>
</dbReference>
<evidence type="ECO:0000256" key="10">
    <source>
        <dbReference type="ARBA" id="ARBA00022679"/>
    </source>
</evidence>
<dbReference type="GO" id="GO:0005929">
    <property type="term" value="C:cilium"/>
    <property type="evidence" value="ECO:0007669"/>
    <property type="project" value="UniProtKB-SubCell"/>
</dbReference>
<dbReference type="FunFam" id="1.10.510.10:FF:000406">
    <property type="entry name" value="cyclin-dependent kinase 20 isoform X1"/>
    <property type="match status" value="1"/>
</dbReference>
<protein>
    <recommendedName>
        <fullName evidence="18">Cyclin-dependent kinase 20</fullName>
        <ecNumber evidence="5">2.7.11.22</ecNumber>
    </recommendedName>
    <alternativeName>
        <fullName evidence="19">Cell cycle-related kinase</fullName>
    </alternativeName>
    <alternativeName>
        <fullName evidence="20">Cell division protein kinase 20</fullName>
    </alternativeName>
</protein>
<evidence type="ECO:0000256" key="12">
    <source>
        <dbReference type="ARBA" id="ARBA00022777"/>
    </source>
</evidence>
<evidence type="ECO:0000256" key="6">
    <source>
        <dbReference type="ARBA" id="ARBA00022473"/>
    </source>
</evidence>
<comment type="caution">
    <text evidence="26">The sequence shown here is derived from an EMBL/GenBank/DDBJ whole genome shotgun (WGS) entry which is preliminary data.</text>
</comment>
<evidence type="ECO:0000256" key="22">
    <source>
        <dbReference type="ARBA" id="ARBA00048367"/>
    </source>
</evidence>
<dbReference type="PROSITE" id="PS00107">
    <property type="entry name" value="PROTEIN_KINASE_ATP"/>
    <property type="match status" value="1"/>
</dbReference>
<evidence type="ECO:0000256" key="5">
    <source>
        <dbReference type="ARBA" id="ARBA00012425"/>
    </source>
</evidence>
<dbReference type="GO" id="GO:0004693">
    <property type="term" value="F:cyclin-dependent protein serine/threonine kinase activity"/>
    <property type="evidence" value="ECO:0007669"/>
    <property type="project" value="UniProtKB-EC"/>
</dbReference>
<evidence type="ECO:0000256" key="14">
    <source>
        <dbReference type="ARBA" id="ARBA00023069"/>
    </source>
</evidence>
<dbReference type="InterPro" id="IPR050108">
    <property type="entry name" value="CDK"/>
</dbReference>
<keyword evidence="10" id="KW-0808">Transferase</keyword>
<evidence type="ECO:0000256" key="17">
    <source>
        <dbReference type="ARBA" id="ARBA00023306"/>
    </source>
</evidence>
<evidence type="ECO:0000256" key="21">
    <source>
        <dbReference type="ARBA" id="ARBA00047811"/>
    </source>
</evidence>
<dbReference type="Proteomes" id="UP000549394">
    <property type="component" value="Unassembled WGS sequence"/>
</dbReference>
<accession>A0A7I8WBY1</accession>
<dbReference type="GO" id="GO:0005634">
    <property type="term" value="C:nucleus"/>
    <property type="evidence" value="ECO:0007669"/>
    <property type="project" value="UniProtKB-SubCell"/>
</dbReference>
<dbReference type="SUPFAM" id="SSF56112">
    <property type="entry name" value="Protein kinase-like (PK-like)"/>
    <property type="match status" value="1"/>
</dbReference>
<evidence type="ECO:0000256" key="24">
    <source>
        <dbReference type="RuleBase" id="RU000304"/>
    </source>
</evidence>
<comment type="catalytic activity">
    <reaction evidence="21">
        <text>L-threonyl-[protein] + ATP = O-phospho-L-threonyl-[protein] + ADP + H(+)</text>
        <dbReference type="Rhea" id="RHEA:46608"/>
        <dbReference type="Rhea" id="RHEA-COMP:11060"/>
        <dbReference type="Rhea" id="RHEA-COMP:11605"/>
        <dbReference type="ChEBI" id="CHEBI:15378"/>
        <dbReference type="ChEBI" id="CHEBI:30013"/>
        <dbReference type="ChEBI" id="CHEBI:30616"/>
        <dbReference type="ChEBI" id="CHEBI:61977"/>
        <dbReference type="ChEBI" id="CHEBI:456216"/>
        <dbReference type="EC" id="2.7.11.22"/>
    </reaction>
</comment>